<gene>
    <name evidence="1" type="ORF">G4177_07815</name>
</gene>
<organism evidence="1 2">
    <name type="scientific">Corallococcus soli</name>
    <dbReference type="NCBI Taxonomy" id="2710757"/>
    <lineage>
        <taxon>Bacteria</taxon>
        <taxon>Pseudomonadati</taxon>
        <taxon>Myxococcota</taxon>
        <taxon>Myxococcia</taxon>
        <taxon>Myxococcales</taxon>
        <taxon>Cystobacterineae</taxon>
        <taxon>Myxococcaceae</taxon>
        <taxon>Corallococcus</taxon>
    </lineage>
</organism>
<sequence>MEVYDSDGGTHDTGDTPAFIQWIDTLHAKRAVSDLKIISTFFLEKGLATRPTFDVAIAASKVRSVLDKLTPHAPALGGSPVTQLPRDRWWKLFIEGRYHGSGNRHGEMIFDLEQSPGFYNAMMKAFDAWLSARPSPADKVDFKRYHAMHAAVTKCVFKLNDKISERTTRRFIPVPHELSHYTNFPIAVTGHDISWESLKEMNDDGDIGTYKTLMANLHAPKDVLDHWVERDWATSLLTSTLSNQLLWGTAYEQSEVKGKVNGLFERYYRERDQAQQQSLKKARVELKLRAIVRAIRALHVGHFYADANGRLNTMLLLNYLLLQEGFNPVILHDTAIFGGALRMYDLVTAVREGMEAFEQEVAESKKPQLSSLQGTQGARRCAICDRPALKSLACGKCRGPAGYVCDGRLCQPELWALKPHEPRSVIPLMNCLCEACA</sequence>
<name>A0ABR9PJJ7_9BACT</name>
<accession>A0ABR9PJJ7</accession>
<protein>
    <recommendedName>
        <fullName evidence="3">Fido domain-containing protein</fullName>
    </recommendedName>
</protein>
<evidence type="ECO:0008006" key="3">
    <source>
        <dbReference type="Google" id="ProtNLM"/>
    </source>
</evidence>
<evidence type="ECO:0000313" key="2">
    <source>
        <dbReference type="Proteomes" id="UP001516472"/>
    </source>
</evidence>
<dbReference type="Proteomes" id="UP001516472">
    <property type="component" value="Unassembled WGS sequence"/>
</dbReference>
<proteinExistence type="predicted"/>
<reference evidence="1 2" key="1">
    <citation type="submission" date="2020-02" db="EMBL/GenBank/DDBJ databases">
        <authorList>
            <person name="Babadi Z.K."/>
            <person name="Risdian C."/>
            <person name="Ebrahimipour G.H."/>
            <person name="Wink J."/>
        </authorList>
    </citation>
    <scope>NUCLEOTIDE SEQUENCE [LARGE SCALE GENOMIC DNA]</scope>
    <source>
        <strain evidence="1 2">ZKHCc1 1396</strain>
    </source>
</reference>
<dbReference type="EMBL" id="JAAIYO010000002">
    <property type="protein sequence ID" value="MBE4748085.1"/>
    <property type="molecule type" value="Genomic_DNA"/>
</dbReference>
<keyword evidence="2" id="KW-1185">Reference proteome</keyword>
<comment type="caution">
    <text evidence="1">The sequence shown here is derived from an EMBL/GenBank/DDBJ whole genome shotgun (WGS) entry which is preliminary data.</text>
</comment>
<evidence type="ECO:0000313" key="1">
    <source>
        <dbReference type="EMBL" id="MBE4748085.1"/>
    </source>
</evidence>
<dbReference type="RefSeq" id="WP_193347528.1">
    <property type="nucleotide sequence ID" value="NZ_CBCSIP010000298.1"/>
</dbReference>
<dbReference type="InterPro" id="IPR036597">
    <property type="entry name" value="Fido-like_dom_sf"/>
</dbReference>
<dbReference type="Gene3D" id="1.10.3290.10">
    <property type="entry name" value="Fido-like domain"/>
    <property type="match status" value="1"/>
</dbReference>